<keyword evidence="3" id="KW-1185">Reference proteome</keyword>
<gene>
    <name evidence="2" type="ORF">CAEBREN_02539</name>
</gene>
<proteinExistence type="predicted"/>
<organism evidence="3">
    <name type="scientific">Caenorhabditis brenneri</name>
    <name type="common">Nematode worm</name>
    <dbReference type="NCBI Taxonomy" id="135651"/>
    <lineage>
        <taxon>Eukaryota</taxon>
        <taxon>Metazoa</taxon>
        <taxon>Ecdysozoa</taxon>
        <taxon>Nematoda</taxon>
        <taxon>Chromadorea</taxon>
        <taxon>Rhabditida</taxon>
        <taxon>Rhabditina</taxon>
        <taxon>Rhabditomorpha</taxon>
        <taxon>Rhabditoidea</taxon>
        <taxon>Rhabditidae</taxon>
        <taxon>Peloderinae</taxon>
        <taxon>Caenorhabditis</taxon>
    </lineage>
</organism>
<dbReference type="InParanoid" id="G0P7Z6"/>
<sequence>MLSSTGRNFTPLDGSNGTSSRRNPFVQVTSTDSCNLPDRPPTLNTPPISSRVRGEKLVNYMERSPPSSSSSAVPIIPG</sequence>
<dbReference type="EMBL" id="GL380123">
    <property type="protein sequence ID" value="EGT47391.1"/>
    <property type="molecule type" value="Genomic_DNA"/>
</dbReference>
<name>G0P7Z6_CAEBE</name>
<dbReference type="HOGENOM" id="CLU_2690178_0_0_1"/>
<evidence type="ECO:0000313" key="2">
    <source>
        <dbReference type="EMBL" id="EGT47391.1"/>
    </source>
</evidence>
<dbReference type="AlphaFoldDB" id="G0P7Z6"/>
<feature type="compositionally biased region" description="Polar residues" evidence="1">
    <location>
        <begin position="1"/>
        <end position="34"/>
    </location>
</feature>
<dbReference type="OrthoDB" id="5782118at2759"/>
<reference evidence="3" key="1">
    <citation type="submission" date="2011-07" db="EMBL/GenBank/DDBJ databases">
        <authorList>
            <consortium name="Caenorhabditis brenneri Sequencing and Analysis Consortium"/>
            <person name="Wilson R.K."/>
        </authorList>
    </citation>
    <scope>NUCLEOTIDE SEQUENCE [LARGE SCALE GENOMIC DNA]</scope>
    <source>
        <strain evidence="3">PB2801</strain>
    </source>
</reference>
<dbReference type="STRING" id="135651.G0P7Z6"/>
<evidence type="ECO:0000313" key="3">
    <source>
        <dbReference type="Proteomes" id="UP000008068"/>
    </source>
</evidence>
<evidence type="ECO:0000256" key="1">
    <source>
        <dbReference type="SAM" id="MobiDB-lite"/>
    </source>
</evidence>
<dbReference type="Proteomes" id="UP000008068">
    <property type="component" value="Unassembled WGS sequence"/>
</dbReference>
<dbReference type="eggNOG" id="ENOG502T3DN">
    <property type="taxonomic scope" value="Eukaryota"/>
</dbReference>
<dbReference type="OMA" id="CNLPDRP"/>
<protein>
    <submittedName>
        <fullName evidence="2">Uncharacterized protein</fullName>
    </submittedName>
</protein>
<feature type="region of interest" description="Disordered" evidence="1">
    <location>
        <begin position="1"/>
        <end position="53"/>
    </location>
</feature>
<accession>G0P7Z6</accession>